<dbReference type="PANTHER" id="PTHR37938">
    <property type="entry name" value="BLL0215 PROTEIN"/>
    <property type="match status" value="1"/>
</dbReference>
<dbReference type="Pfam" id="PF03703">
    <property type="entry name" value="bPH_2"/>
    <property type="match status" value="1"/>
</dbReference>
<keyword evidence="1" id="KW-0472">Membrane</keyword>
<feature type="transmembrane region" description="Helical" evidence="1">
    <location>
        <begin position="20"/>
        <end position="43"/>
    </location>
</feature>
<organism evidence="3 4">
    <name type="scientific">Nitrospira japonica</name>
    <dbReference type="NCBI Taxonomy" id="1325564"/>
    <lineage>
        <taxon>Bacteria</taxon>
        <taxon>Pseudomonadati</taxon>
        <taxon>Nitrospirota</taxon>
        <taxon>Nitrospiria</taxon>
        <taxon>Nitrospirales</taxon>
        <taxon>Nitrospiraceae</taxon>
        <taxon>Nitrospira</taxon>
    </lineage>
</organism>
<dbReference type="RefSeq" id="WP_080887231.1">
    <property type="nucleotide sequence ID" value="NZ_LT828648.1"/>
</dbReference>
<proteinExistence type="predicted"/>
<keyword evidence="4" id="KW-1185">Reference proteome</keyword>
<dbReference type="STRING" id="1325564.NSJP_2747"/>
<gene>
    <name evidence="3" type="ORF">NSJP_2747</name>
</gene>
<evidence type="ECO:0000259" key="2">
    <source>
        <dbReference type="Pfam" id="PF03703"/>
    </source>
</evidence>
<name>A0A1W1I7E3_9BACT</name>
<evidence type="ECO:0000256" key="1">
    <source>
        <dbReference type="SAM" id="Phobius"/>
    </source>
</evidence>
<accession>A0A1W1I7E3</accession>
<sequence>MGYVDDNLLPGERVHYRARLHWKLFVGPVLLTILGLAFVGLAINQGFDPYWSLLILVIPAGTVLSAYLTWRCSEFAVSDKRVLIKTGIVGRHTLETLLTKVENIGVEQTLWGRLFNFGTIYVTGTGSTRETFAGIHAPLEFRKAIEAAAVAFEERRPGGRPQA</sequence>
<dbReference type="EMBL" id="LT828648">
    <property type="protein sequence ID" value="SLM48914.1"/>
    <property type="molecule type" value="Genomic_DNA"/>
</dbReference>
<keyword evidence="1" id="KW-0812">Transmembrane</keyword>
<reference evidence="3 4" key="1">
    <citation type="submission" date="2017-03" db="EMBL/GenBank/DDBJ databases">
        <authorList>
            <person name="Afonso C.L."/>
            <person name="Miller P.J."/>
            <person name="Scott M.A."/>
            <person name="Spackman E."/>
            <person name="Goraichik I."/>
            <person name="Dimitrov K.M."/>
            <person name="Suarez D.L."/>
            <person name="Swayne D.E."/>
        </authorList>
    </citation>
    <scope>NUCLEOTIDE SEQUENCE [LARGE SCALE GENOMIC DNA]</scope>
    <source>
        <strain evidence="3">Genome sequencing of Nitrospira japonica strain NJ11</strain>
    </source>
</reference>
<dbReference type="InterPro" id="IPR005182">
    <property type="entry name" value="YdbS-like_PH"/>
</dbReference>
<dbReference type="KEGG" id="nja:NSJP_2747"/>
<feature type="domain" description="YdbS-like PH" evidence="2">
    <location>
        <begin position="70"/>
        <end position="150"/>
    </location>
</feature>
<dbReference type="PANTHER" id="PTHR37938:SF1">
    <property type="entry name" value="BLL0215 PROTEIN"/>
    <property type="match status" value="1"/>
</dbReference>
<dbReference type="Proteomes" id="UP000192042">
    <property type="component" value="Chromosome I"/>
</dbReference>
<dbReference type="OrthoDB" id="7364486at2"/>
<evidence type="ECO:0000313" key="4">
    <source>
        <dbReference type="Proteomes" id="UP000192042"/>
    </source>
</evidence>
<protein>
    <submittedName>
        <fullName evidence="3">Putative Permease of the major facilitator superfamily</fullName>
    </submittedName>
</protein>
<evidence type="ECO:0000313" key="3">
    <source>
        <dbReference type="EMBL" id="SLM48914.1"/>
    </source>
</evidence>
<feature type="transmembrane region" description="Helical" evidence="1">
    <location>
        <begin position="49"/>
        <end position="70"/>
    </location>
</feature>
<keyword evidence="1" id="KW-1133">Transmembrane helix</keyword>
<dbReference type="AlphaFoldDB" id="A0A1W1I7E3"/>